<proteinExistence type="inferred from homology"/>
<organism evidence="6 7">
    <name type="scientific">Peltaster fructicola</name>
    <dbReference type="NCBI Taxonomy" id="286661"/>
    <lineage>
        <taxon>Eukaryota</taxon>
        <taxon>Fungi</taxon>
        <taxon>Dikarya</taxon>
        <taxon>Ascomycota</taxon>
        <taxon>Pezizomycotina</taxon>
        <taxon>Dothideomycetes</taxon>
        <taxon>Dothideomycetes incertae sedis</taxon>
        <taxon>Peltaster</taxon>
    </lineage>
</organism>
<gene>
    <name evidence="6" type="ORF">AMS68_007970</name>
</gene>
<dbReference type="InterPro" id="IPR042266">
    <property type="entry name" value="PPPDE_sf"/>
</dbReference>
<evidence type="ECO:0000256" key="4">
    <source>
        <dbReference type="SAM" id="MobiDB-lite"/>
    </source>
</evidence>
<dbReference type="AlphaFoldDB" id="A0A6H0Y625"/>
<keyword evidence="2" id="KW-0645">Protease</keyword>
<dbReference type="EMBL" id="CP051143">
    <property type="protein sequence ID" value="QIX02453.1"/>
    <property type="molecule type" value="Genomic_DNA"/>
</dbReference>
<dbReference type="PANTHER" id="PTHR12378:SF80">
    <property type="entry name" value="IP06716P-RELATED"/>
    <property type="match status" value="1"/>
</dbReference>
<dbReference type="SMART" id="SM01179">
    <property type="entry name" value="DUF862"/>
    <property type="match status" value="1"/>
</dbReference>
<evidence type="ECO:0000256" key="1">
    <source>
        <dbReference type="ARBA" id="ARBA00008140"/>
    </source>
</evidence>
<feature type="domain" description="PPPDE" evidence="5">
    <location>
        <begin position="29"/>
        <end position="171"/>
    </location>
</feature>
<reference evidence="6 7" key="1">
    <citation type="journal article" date="2016" name="Sci. Rep.">
        <title>Peltaster fructicola genome reveals evolution from an invasive phytopathogen to an ectophytic parasite.</title>
        <authorList>
            <person name="Xu C."/>
            <person name="Chen H."/>
            <person name="Gleason M.L."/>
            <person name="Xu J.R."/>
            <person name="Liu H."/>
            <person name="Zhang R."/>
            <person name="Sun G."/>
        </authorList>
    </citation>
    <scope>NUCLEOTIDE SEQUENCE [LARGE SCALE GENOMIC DNA]</scope>
    <source>
        <strain evidence="6 7">LNHT1506</strain>
    </source>
</reference>
<accession>A0A6H0Y625</accession>
<feature type="compositionally biased region" description="Acidic residues" evidence="4">
    <location>
        <begin position="178"/>
        <end position="202"/>
    </location>
</feature>
<dbReference type="PANTHER" id="PTHR12378">
    <property type="entry name" value="DESUMOYLATING ISOPEPTIDASE"/>
    <property type="match status" value="1"/>
</dbReference>
<comment type="similarity">
    <text evidence="1">Belongs to the DeSI family.</text>
</comment>
<dbReference type="OrthoDB" id="412286at2759"/>
<dbReference type="GO" id="GO:0006508">
    <property type="term" value="P:proteolysis"/>
    <property type="evidence" value="ECO:0007669"/>
    <property type="project" value="UniProtKB-KW"/>
</dbReference>
<sequence length="239" mass="26061">MPSLKKSGHSRLQSSLSARSQSSLAAPKLEVIINVYDLLPPGKLSSVLWGLGAGLLHSGVVIRDREYAYGGHNQRGMTGVYWTQPKQEPPGGRYRCDILHGFAFRTDQELGNIIQEVSNQFLGTSYNLLTQNCNHFTSALCQALTSKPAPSWLNRAASIGVALPCMVPKEWVTPPDAETADGELLDAGDNDEVDDSDDDLDDERSGMMSSQRRHERRVAASEDSSGRPLPVAERAPVTE</sequence>
<dbReference type="GO" id="GO:0101005">
    <property type="term" value="F:deubiquitinase activity"/>
    <property type="evidence" value="ECO:0007669"/>
    <property type="project" value="TreeGrafter"/>
</dbReference>
<keyword evidence="3" id="KW-0378">Hydrolase</keyword>
<protein>
    <recommendedName>
        <fullName evidence="5">PPPDE domain-containing protein</fullName>
    </recommendedName>
</protein>
<evidence type="ECO:0000259" key="5">
    <source>
        <dbReference type="PROSITE" id="PS51858"/>
    </source>
</evidence>
<dbReference type="GO" id="GO:0016579">
    <property type="term" value="P:protein deubiquitination"/>
    <property type="evidence" value="ECO:0007669"/>
    <property type="project" value="TreeGrafter"/>
</dbReference>
<evidence type="ECO:0000256" key="2">
    <source>
        <dbReference type="ARBA" id="ARBA00022670"/>
    </source>
</evidence>
<feature type="region of interest" description="Disordered" evidence="4">
    <location>
        <begin position="173"/>
        <end position="239"/>
    </location>
</feature>
<dbReference type="InterPro" id="IPR008580">
    <property type="entry name" value="PPPDE_dom"/>
</dbReference>
<evidence type="ECO:0000256" key="3">
    <source>
        <dbReference type="ARBA" id="ARBA00022801"/>
    </source>
</evidence>
<name>A0A6H0Y625_9PEZI</name>
<dbReference type="PROSITE" id="PS51858">
    <property type="entry name" value="PPPDE"/>
    <property type="match status" value="1"/>
</dbReference>
<dbReference type="Proteomes" id="UP000503462">
    <property type="component" value="Chromosome 5"/>
</dbReference>
<dbReference type="Gene3D" id="3.90.1720.30">
    <property type="entry name" value="PPPDE domains"/>
    <property type="match status" value="1"/>
</dbReference>
<keyword evidence="7" id="KW-1185">Reference proteome</keyword>
<evidence type="ECO:0000313" key="6">
    <source>
        <dbReference type="EMBL" id="QIX02453.1"/>
    </source>
</evidence>
<dbReference type="Pfam" id="PF05903">
    <property type="entry name" value="Peptidase_C97"/>
    <property type="match status" value="1"/>
</dbReference>
<evidence type="ECO:0000313" key="7">
    <source>
        <dbReference type="Proteomes" id="UP000503462"/>
    </source>
</evidence>